<dbReference type="EMBL" id="RKLO01000004">
    <property type="protein sequence ID" value="RVW02099.1"/>
    <property type="molecule type" value="Genomic_DNA"/>
</dbReference>
<evidence type="ECO:0000259" key="1">
    <source>
        <dbReference type="Pfam" id="PF12146"/>
    </source>
</evidence>
<dbReference type="RefSeq" id="WP_127954710.1">
    <property type="nucleotide sequence ID" value="NZ_RKLO01000004.1"/>
</dbReference>
<evidence type="ECO:0000313" key="2">
    <source>
        <dbReference type="EMBL" id="RVW02099.1"/>
    </source>
</evidence>
<dbReference type="Pfam" id="PF12146">
    <property type="entry name" value="Hydrolase_4"/>
    <property type="match status" value="1"/>
</dbReference>
<gene>
    <name evidence="2" type="ORF">EGT50_11850</name>
</gene>
<comment type="caution">
    <text evidence="2">The sequence shown here is derived from an EMBL/GenBank/DDBJ whole genome shotgun (WGS) entry which is preliminary data.</text>
</comment>
<feature type="domain" description="Serine aminopeptidase S33" evidence="1">
    <location>
        <begin position="178"/>
        <end position="398"/>
    </location>
</feature>
<keyword evidence="3" id="KW-1185">Reference proteome</keyword>
<accession>A0A438ATU6</accession>
<proteinExistence type="predicted"/>
<dbReference type="GO" id="GO:0052689">
    <property type="term" value="F:carboxylic ester hydrolase activity"/>
    <property type="evidence" value="ECO:0007669"/>
    <property type="project" value="TreeGrafter"/>
</dbReference>
<protein>
    <submittedName>
        <fullName evidence="2">Alpha/beta hydrolase</fullName>
    </submittedName>
</protein>
<keyword evidence="2" id="KW-0378">Hydrolase</keyword>
<dbReference type="InterPro" id="IPR053145">
    <property type="entry name" value="AB_hydrolase_Est10"/>
</dbReference>
<dbReference type="InterPro" id="IPR022742">
    <property type="entry name" value="Hydrolase_4"/>
</dbReference>
<name>A0A438ATU6_9NOCA</name>
<dbReference type="InterPro" id="IPR029058">
    <property type="entry name" value="AB_hydrolase_fold"/>
</dbReference>
<evidence type="ECO:0000313" key="3">
    <source>
        <dbReference type="Proteomes" id="UP000283479"/>
    </source>
</evidence>
<dbReference type="PANTHER" id="PTHR43265:SF1">
    <property type="entry name" value="ESTERASE ESTD"/>
    <property type="match status" value="1"/>
</dbReference>
<reference evidence="2 3" key="1">
    <citation type="submission" date="2018-11" db="EMBL/GenBank/DDBJ databases">
        <title>Rhodococcus spongicola sp. nov. and Rhodococcus xishaensis sp. nov. from marine sponges.</title>
        <authorList>
            <person name="Li L."/>
            <person name="Lin H.W."/>
        </authorList>
    </citation>
    <scope>NUCLEOTIDE SEQUENCE [LARGE SCALE GENOMIC DNA]</scope>
    <source>
        <strain evidence="2 3">LHW51113</strain>
    </source>
</reference>
<dbReference type="SUPFAM" id="SSF53474">
    <property type="entry name" value="alpha/beta-Hydrolases"/>
    <property type="match status" value="1"/>
</dbReference>
<dbReference type="OrthoDB" id="9809549at2"/>
<sequence length="433" mass="45846">MAKLTVTSTALTIALSRGEKVASLHGDITIPLEQISCVDVVADAFANMRGFRAPGLGFPGRVRIGTWRGRGSRMFVVARRGVPAVRVRTVGVAAGANFDQVIVSTPNATADAQRVRDALSTGRPEFAEQEVSFVSGDGTELVGALAVPSGGGPGPVALILSGSGEIDRDGDHRKMAIGVSRALAHALAHNGVASLRYDKRGVGASGGSFLTAGFADNVADAAAAIEWLRSTGGFARDEVAVIGHSEGACQAVALGADRTADPAAVVLLAGPAATGREVLLWQSGKAVAGLPAAVRAILRVLRINVRTKQMKALDKLYRSEGDVARLGSRKVNARWFREFLDFDPKPFLRENYSPVLAITGGKDIQVDPDDLTTIADLVPDEVDTVRVPDLTHLLRRDPNPPSLRAYRQLVREPVDDKLLSLVADWTAGHLRRV</sequence>
<dbReference type="Gene3D" id="3.40.50.1820">
    <property type="entry name" value="alpha/beta hydrolase"/>
    <property type="match status" value="1"/>
</dbReference>
<dbReference type="PANTHER" id="PTHR43265">
    <property type="entry name" value="ESTERASE ESTD"/>
    <property type="match status" value="1"/>
</dbReference>
<dbReference type="AlphaFoldDB" id="A0A438ATU6"/>
<organism evidence="2 3">
    <name type="scientific">Rhodococcus xishaensis</name>
    <dbReference type="NCBI Taxonomy" id="2487364"/>
    <lineage>
        <taxon>Bacteria</taxon>
        <taxon>Bacillati</taxon>
        <taxon>Actinomycetota</taxon>
        <taxon>Actinomycetes</taxon>
        <taxon>Mycobacteriales</taxon>
        <taxon>Nocardiaceae</taxon>
        <taxon>Rhodococcus</taxon>
    </lineage>
</organism>
<dbReference type="Proteomes" id="UP000283479">
    <property type="component" value="Unassembled WGS sequence"/>
</dbReference>